<dbReference type="InterPro" id="IPR018422">
    <property type="entry name" value="Cation/H_exchanger_CPA1"/>
</dbReference>
<evidence type="ECO:0000259" key="10">
    <source>
        <dbReference type="Pfam" id="PF00999"/>
    </source>
</evidence>
<evidence type="ECO:0000256" key="5">
    <source>
        <dbReference type="ARBA" id="ARBA00022989"/>
    </source>
</evidence>
<evidence type="ECO:0000313" key="11">
    <source>
        <dbReference type="EMBL" id="RHW52220.1"/>
    </source>
</evidence>
<dbReference type="RefSeq" id="WP_118900059.1">
    <property type="nucleotide sequence ID" value="NZ_CP031513.1"/>
</dbReference>
<dbReference type="Pfam" id="PF00999">
    <property type="entry name" value="Na_H_Exchanger"/>
    <property type="match status" value="1"/>
</dbReference>
<comment type="caution">
    <text evidence="11">The sequence shown here is derived from an EMBL/GenBank/DDBJ whole genome shotgun (WGS) entry which is preliminary data.</text>
</comment>
<dbReference type="GO" id="GO:0005886">
    <property type="term" value="C:plasma membrane"/>
    <property type="evidence" value="ECO:0007669"/>
    <property type="project" value="UniProtKB-SubCell"/>
</dbReference>
<evidence type="ECO:0000256" key="9">
    <source>
        <dbReference type="ARBA" id="ARBA00023201"/>
    </source>
</evidence>
<evidence type="ECO:0000256" key="4">
    <source>
        <dbReference type="ARBA" id="ARBA00022692"/>
    </source>
</evidence>
<evidence type="ECO:0000256" key="1">
    <source>
        <dbReference type="ARBA" id="ARBA00004651"/>
    </source>
</evidence>
<protein>
    <submittedName>
        <fullName evidence="11">Na+/H+ antiporter</fullName>
    </submittedName>
</protein>
<feature type="domain" description="Cation/H+ exchanger transmembrane" evidence="10">
    <location>
        <begin position="12"/>
        <end position="404"/>
    </location>
</feature>
<organism evidence="11 12">
    <name type="scientific">Bombilactobacillus bombi</name>
    <dbReference type="NCBI Taxonomy" id="1303590"/>
    <lineage>
        <taxon>Bacteria</taxon>
        <taxon>Bacillati</taxon>
        <taxon>Bacillota</taxon>
        <taxon>Bacilli</taxon>
        <taxon>Lactobacillales</taxon>
        <taxon>Lactobacillaceae</taxon>
        <taxon>Bombilactobacillus</taxon>
    </lineage>
</organism>
<comment type="subcellular location">
    <subcellularLocation>
        <location evidence="1">Cell membrane</location>
        <topology evidence="1">Multi-pass membrane protein</topology>
    </subcellularLocation>
</comment>
<proteinExistence type="predicted"/>
<evidence type="ECO:0000256" key="3">
    <source>
        <dbReference type="ARBA" id="ARBA00022475"/>
    </source>
</evidence>
<evidence type="ECO:0000256" key="8">
    <source>
        <dbReference type="ARBA" id="ARBA00023136"/>
    </source>
</evidence>
<keyword evidence="5" id="KW-1133">Transmembrane helix</keyword>
<keyword evidence="2" id="KW-0813">Transport</keyword>
<keyword evidence="9" id="KW-0739">Sodium transport</keyword>
<accession>A0A347STL8</accession>
<dbReference type="InterPro" id="IPR006153">
    <property type="entry name" value="Cation/H_exchanger_TM"/>
</dbReference>
<evidence type="ECO:0000256" key="7">
    <source>
        <dbReference type="ARBA" id="ARBA00023065"/>
    </source>
</evidence>
<dbReference type="EMBL" id="QOCR01000001">
    <property type="protein sequence ID" value="RHW52220.1"/>
    <property type="molecule type" value="Genomic_DNA"/>
</dbReference>
<dbReference type="GO" id="GO:0015385">
    <property type="term" value="F:sodium:proton antiporter activity"/>
    <property type="evidence" value="ECO:0007669"/>
    <property type="project" value="InterPro"/>
</dbReference>
<keyword evidence="12" id="KW-1185">Reference proteome</keyword>
<keyword evidence="8" id="KW-0472">Membrane</keyword>
<evidence type="ECO:0000313" key="12">
    <source>
        <dbReference type="Proteomes" id="UP000284109"/>
    </source>
</evidence>
<dbReference type="AlphaFoldDB" id="A0A347STL8"/>
<keyword evidence="7" id="KW-0406">Ion transport</keyword>
<evidence type="ECO:0000256" key="2">
    <source>
        <dbReference type="ARBA" id="ARBA00022448"/>
    </source>
</evidence>
<dbReference type="OrthoDB" id="9809206at2"/>
<dbReference type="Gene3D" id="6.10.140.1330">
    <property type="match status" value="1"/>
</dbReference>
<keyword evidence="6" id="KW-0915">Sodium</keyword>
<keyword evidence="4" id="KW-0812">Transmembrane</keyword>
<keyword evidence="3" id="KW-1003">Cell membrane</keyword>
<dbReference type="Proteomes" id="UP000284109">
    <property type="component" value="Unassembled WGS sequence"/>
</dbReference>
<dbReference type="GO" id="GO:0051453">
    <property type="term" value="P:regulation of intracellular pH"/>
    <property type="evidence" value="ECO:0007669"/>
    <property type="project" value="TreeGrafter"/>
</dbReference>
<dbReference type="GO" id="GO:0015386">
    <property type="term" value="F:potassium:proton antiporter activity"/>
    <property type="evidence" value="ECO:0007669"/>
    <property type="project" value="TreeGrafter"/>
</dbReference>
<sequence length="656" mass="74330">MELFFSILLLIIATVGANIIYSFYPRIPLAFYQIGTGFILSWLPQFNHFQLEPEVFFLIILAPLMFYEGKNTSYLSLRHNWKAIISLAIVLALVTIVIAGGLTSWLWPALPLALALSLAAIVTPTDAVAVSSITAGVEVPEPVMETLENESLFNDASGIVALNLAVVAFSTGHFSLFGSVGRFLVVFVGGVIIGIILGSLLVLLQLFFQRHSFNVAAVILPVNILAPFLVYLAAEELHLSGILAVVAAGIIHGIYQKQLRLTSTGNQVVLTTSWEILSRLLNGFVFVLLGVTLPRNMIDLADFGSQHFIVLMVLAVGLYVVMTLLRFLWAQFGLVKVPAANDREHQKNSWVIAFSGVHGTITLAMAFTLPLVVNNQILPFRTDLIFIAETIIVISLIVPTLVLPKLLPPQKKAFTIKQFNRVVTQMVDYAIQELQAHHNEDYLTLSRVIDLLHTQRGHREHASAKKISHLFQRTQSLEAAIINDYARNGEISWESAQRYEIKQLFYLRKILLKPWTRFKLAWTILRLLFFNQRQLLIKAYQFKKHPTPESENYQTDVRKMENWGYHAVIKYLRRMQRPDNKAEIRILRHYYELRHQRINNPVDNAANESELLIAAFQYEYSFVQQAAQKQELSEDLVQAINEKISTDQFVYMTSDD</sequence>
<evidence type="ECO:0000256" key="6">
    <source>
        <dbReference type="ARBA" id="ARBA00023053"/>
    </source>
</evidence>
<name>A0A347STL8_9LACO</name>
<dbReference type="PANTHER" id="PTHR10110:SF86">
    <property type="entry name" value="SODIUM_HYDROGEN EXCHANGER 7"/>
    <property type="match status" value="1"/>
</dbReference>
<dbReference type="PANTHER" id="PTHR10110">
    <property type="entry name" value="SODIUM/HYDROGEN EXCHANGER"/>
    <property type="match status" value="1"/>
</dbReference>
<gene>
    <name evidence="11" type="ORF">DS831_02515</name>
</gene>
<dbReference type="GO" id="GO:0098719">
    <property type="term" value="P:sodium ion import across plasma membrane"/>
    <property type="evidence" value="ECO:0007669"/>
    <property type="project" value="TreeGrafter"/>
</dbReference>
<reference evidence="11 12" key="1">
    <citation type="submission" date="2018-07" db="EMBL/GenBank/DDBJ databases">
        <title>Genome sequences of six Lactobacillus spp. isolated from bumble bee guts.</title>
        <authorList>
            <person name="Motta E.V.S."/>
            <person name="Moran N.A."/>
        </authorList>
    </citation>
    <scope>NUCLEOTIDE SEQUENCE [LARGE SCALE GENOMIC DNA]</scope>
    <source>
        <strain evidence="11 12">BI-1.1</strain>
    </source>
</reference>
<dbReference type="KEGG" id="lbm:DS830_07725"/>